<protein>
    <submittedName>
        <fullName evidence="2">Erythromycin esterase family protein</fullName>
    </submittedName>
</protein>
<gene>
    <name evidence="2" type="ORF">H5411_15150</name>
</gene>
<proteinExistence type="predicted"/>
<dbReference type="Pfam" id="PF05139">
    <property type="entry name" value="Erythro_esteras"/>
    <property type="match status" value="1"/>
</dbReference>
<evidence type="ECO:0000259" key="1">
    <source>
        <dbReference type="Pfam" id="PF00156"/>
    </source>
</evidence>
<dbReference type="RefSeq" id="WP_183124149.1">
    <property type="nucleotide sequence ID" value="NZ_JACJHR010000018.1"/>
</dbReference>
<dbReference type="Gene3D" id="3.40.1660.10">
    <property type="entry name" value="EreA-like (biosynthetic domain)"/>
    <property type="match status" value="1"/>
</dbReference>
<organism evidence="2 3">
    <name type="scientific">Amycolatopsis echigonensis</name>
    <dbReference type="NCBI Taxonomy" id="2576905"/>
    <lineage>
        <taxon>Bacteria</taxon>
        <taxon>Bacillati</taxon>
        <taxon>Actinomycetota</taxon>
        <taxon>Actinomycetes</taxon>
        <taxon>Pseudonocardiales</taxon>
        <taxon>Pseudonocardiaceae</taxon>
        <taxon>Amycolatopsis</taxon>
    </lineage>
</organism>
<accession>A0A8E1VYE7</accession>
<dbReference type="AlphaFoldDB" id="A0A8E1VYE7"/>
<dbReference type="CDD" id="cd06223">
    <property type="entry name" value="PRTases_typeI"/>
    <property type="match status" value="1"/>
</dbReference>
<name>A0A8E1VYE7_9PSEU</name>
<evidence type="ECO:0000313" key="3">
    <source>
        <dbReference type="Proteomes" id="UP000550260"/>
    </source>
</evidence>
<dbReference type="SUPFAM" id="SSF159501">
    <property type="entry name" value="EreA/ChaN-like"/>
    <property type="match status" value="1"/>
</dbReference>
<dbReference type="Gene3D" id="3.30.1310.20">
    <property type="entry name" value="PRTase-like"/>
    <property type="match status" value="1"/>
</dbReference>
<sequence>MSDRLFRDRRDAGQALARLLADYRDDPRVLVLGVPRGGVAVAYEVATALGAPLDVFAVRKLGAPGREELAMGAVASRGVTVVNDDVVRGLDISPQVLQRAAEREARELARRERLYRQGRPMPEVAGRTVILVDDGLATSASMRAAIRALQELRPGRVVVAVPAAPESTCAELSLAVDEVVCATTPTPFSAVGTAYQDFAQTTDDEVRGLMRAAEPPTPAHAPTAVAAVRAAAQPVENGVPSEQTLLDLVGDAHLVLIGEASHGTHEFYAARAAMTRTLIEQKGFNAVAIEGDWPDAYRVNRFVRGRSDDDVAEEALRGFQRFPTWMWRNTVVLDFVGWLREHNDRLARDVDKTGFYGLDLYSLHRSIEAVISYLESTDPEAASRAKKRYACFDHYRSDDGQSYGFAAAFGAGQTCEDEVIAQLQELRQAAPTGDLLAEDEHFYAEMNARTVRNAAEYYRAMFGSSAESWNLRDRHMAHTLDALAGHLSRRRGEPAKVVVWAHNSHLGDARVTDLAARGELNLGQLVRERHRGDSRSIGFSTYAGTVTAADDWGGPAQRKRVRPGMADSIEELGHDVGDEGFWLDFRAAPKAADALRAPMLERAIGVVYRPRTERQSHYFHARVPDQFDALIHLDDTRALAPLERTARWTAGEVPETYPSAI</sequence>
<dbReference type="InterPro" id="IPR007815">
    <property type="entry name" value="Emycin_Estase"/>
</dbReference>
<dbReference type="Pfam" id="PF00156">
    <property type="entry name" value="Pribosyltran"/>
    <property type="match status" value="1"/>
</dbReference>
<dbReference type="Gene3D" id="3.40.50.2020">
    <property type="match status" value="1"/>
</dbReference>
<dbReference type="InterPro" id="IPR000836">
    <property type="entry name" value="PRTase_dom"/>
</dbReference>
<dbReference type="InterPro" id="IPR029057">
    <property type="entry name" value="PRTase-like"/>
</dbReference>
<dbReference type="GO" id="GO:0046677">
    <property type="term" value="P:response to antibiotic"/>
    <property type="evidence" value="ECO:0007669"/>
    <property type="project" value="InterPro"/>
</dbReference>
<dbReference type="PANTHER" id="PTHR31299:SF0">
    <property type="entry name" value="ESTERASE, PUTATIVE (AFU_ORTHOLOGUE AFUA_1G05850)-RELATED"/>
    <property type="match status" value="1"/>
</dbReference>
<feature type="domain" description="Phosphoribosyltransferase" evidence="1">
    <location>
        <begin position="12"/>
        <end position="180"/>
    </location>
</feature>
<dbReference type="Gene3D" id="3.30.1870.10">
    <property type="entry name" value="EreA-like, domain 2"/>
    <property type="match status" value="1"/>
</dbReference>
<dbReference type="SUPFAM" id="SSF53271">
    <property type="entry name" value="PRTase-like"/>
    <property type="match status" value="1"/>
</dbReference>
<dbReference type="PANTHER" id="PTHR31299">
    <property type="entry name" value="ESTERASE, PUTATIVE (AFU_ORTHOLOGUE AFUA_1G05850)-RELATED"/>
    <property type="match status" value="1"/>
</dbReference>
<dbReference type="Proteomes" id="UP000550260">
    <property type="component" value="Unassembled WGS sequence"/>
</dbReference>
<reference evidence="2 3" key="1">
    <citation type="submission" date="2020-08" db="EMBL/GenBank/DDBJ databases">
        <title>Amycolatopsis echigonensis JCM 21831.</title>
        <authorList>
            <person name="Tedsree N."/>
            <person name="Kuncharoen N."/>
            <person name="Likhitwitayawuid K."/>
            <person name="Tanasupawat S."/>
        </authorList>
    </citation>
    <scope>NUCLEOTIDE SEQUENCE [LARGE SCALE GENOMIC DNA]</scope>
    <source>
        <strain evidence="2 3">JCM 21831</strain>
    </source>
</reference>
<comment type="caution">
    <text evidence="2">The sequence shown here is derived from an EMBL/GenBank/DDBJ whole genome shotgun (WGS) entry which is preliminary data.</text>
</comment>
<dbReference type="EMBL" id="JACJHR010000018">
    <property type="protein sequence ID" value="MBB2500457.1"/>
    <property type="molecule type" value="Genomic_DNA"/>
</dbReference>
<dbReference type="CDD" id="cd14728">
    <property type="entry name" value="Ere-like"/>
    <property type="match status" value="1"/>
</dbReference>
<dbReference type="Gene3D" id="1.20.1440.30">
    <property type="entry name" value="Biosynthetic Protein domain"/>
    <property type="match status" value="1"/>
</dbReference>
<evidence type="ECO:0000313" key="2">
    <source>
        <dbReference type="EMBL" id="MBB2500457.1"/>
    </source>
</evidence>
<dbReference type="InterPro" id="IPR052036">
    <property type="entry name" value="Hydrolase/PRTase-associated"/>
</dbReference>